<dbReference type="InterPro" id="IPR002347">
    <property type="entry name" value="SDR_fam"/>
</dbReference>
<keyword evidence="3" id="KW-0560">Oxidoreductase</keyword>
<gene>
    <name evidence="6" type="ORF">AB6A40_002022</name>
</gene>
<keyword evidence="2" id="KW-0521">NADP</keyword>
<dbReference type="GO" id="GO:0004090">
    <property type="term" value="F:carbonyl reductase (NADPH) activity"/>
    <property type="evidence" value="ECO:0007669"/>
    <property type="project" value="UniProtKB-EC"/>
</dbReference>
<dbReference type="PRINTS" id="PR00081">
    <property type="entry name" value="GDHRDH"/>
</dbReference>
<dbReference type="AlphaFoldDB" id="A0ABD6EEL7"/>
<evidence type="ECO:0000313" key="7">
    <source>
        <dbReference type="Proteomes" id="UP001608902"/>
    </source>
</evidence>
<evidence type="ECO:0000256" key="1">
    <source>
        <dbReference type="ARBA" id="ARBA00006484"/>
    </source>
</evidence>
<evidence type="ECO:0000256" key="3">
    <source>
        <dbReference type="ARBA" id="ARBA00023002"/>
    </source>
</evidence>
<dbReference type="PANTHER" id="PTHR43963:SF6">
    <property type="entry name" value="CHAIN DEHYDROGENASE FAMILY PROTEIN, PUTATIVE (AFU_ORTHOLOGUE AFUA_3G15350)-RELATED"/>
    <property type="match status" value="1"/>
</dbReference>
<evidence type="ECO:0000256" key="5">
    <source>
        <dbReference type="RuleBase" id="RU000363"/>
    </source>
</evidence>
<dbReference type="PANTHER" id="PTHR43963">
    <property type="entry name" value="CARBONYL REDUCTASE 1-RELATED"/>
    <property type="match status" value="1"/>
</dbReference>
<organism evidence="6 7">
    <name type="scientific">Gnathostoma spinigerum</name>
    <dbReference type="NCBI Taxonomy" id="75299"/>
    <lineage>
        <taxon>Eukaryota</taxon>
        <taxon>Metazoa</taxon>
        <taxon>Ecdysozoa</taxon>
        <taxon>Nematoda</taxon>
        <taxon>Chromadorea</taxon>
        <taxon>Rhabditida</taxon>
        <taxon>Spirurina</taxon>
        <taxon>Gnathostomatomorpha</taxon>
        <taxon>Gnathostomatoidea</taxon>
        <taxon>Gnathostomatidae</taxon>
        <taxon>Gnathostoma</taxon>
    </lineage>
</organism>
<evidence type="ECO:0000313" key="6">
    <source>
        <dbReference type="EMBL" id="MFH4975313.1"/>
    </source>
</evidence>
<dbReference type="CDD" id="cd05324">
    <property type="entry name" value="carb_red_PTCR-like_SDR_c"/>
    <property type="match status" value="1"/>
</dbReference>
<dbReference type="InterPro" id="IPR036291">
    <property type="entry name" value="NAD(P)-bd_dom_sf"/>
</dbReference>
<sequence length="289" mass="32056">MAGIRIFVVTGANKGIGYGIVKGLGEQASNAVIYLTARDETRGKNALHQISEELGNKKKAEIRFQQLDVTDKDSIRRLATFLKKEHDGLDVLVNNAGFAYKTNATESAEVQARDTIAVNYEGVKNVCDALIPIMRNGGRIVNVCSQMGLLDGIYKQEIINTLTKSDLTVSEIDQFCQNYIRACEKGNRREQGYPESAYRVSKAAAVALTMVLHRQLKDRHIVVNACCPGYVNTDMTSHKGSLTIEEGADTPVYLATLESDEPNGQFIYLRKPIDWATHRLKLIMCTKKP</sequence>
<dbReference type="Proteomes" id="UP001608902">
    <property type="component" value="Unassembled WGS sequence"/>
</dbReference>
<keyword evidence="7" id="KW-1185">Reference proteome</keyword>
<dbReference type="EC" id="1.1.1.184" evidence="4"/>
<reference evidence="6 7" key="1">
    <citation type="submission" date="2024-08" db="EMBL/GenBank/DDBJ databases">
        <title>Gnathostoma spinigerum genome.</title>
        <authorList>
            <person name="Gonzalez-Bertolin B."/>
            <person name="Monzon S."/>
            <person name="Zaballos A."/>
            <person name="Jimenez P."/>
            <person name="Dekumyoy P."/>
            <person name="Varona S."/>
            <person name="Cuesta I."/>
            <person name="Sumanam S."/>
            <person name="Adisakwattana P."/>
            <person name="Gasser R.B."/>
            <person name="Hernandez-Gonzalez A."/>
            <person name="Young N.D."/>
            <person name="Perteguer M.J."/>
        </authorList>
    </citation>
    <scope>NUCLEOTIDE SEQUENCE [LARGE SCALE GENOMIC DNA]</scope>
    <source>
        <strain evidence="6">AL3</strain>
        <tissue evidence="6">Liver</tissue>
    </source>
</reference>
<accession>A0ABD6EEL7</accession>
<evidence type="ECO:0000256" key="2">
    <source>
        <dbReference type="ARBA" id="ARBA00022857"/>
    </source>
</evidence>
<comment type="caution">
    <text evidence="6">The sequence shown here is derived from an EMBL/GenBank/DDBJ whole genome shotgun (WGS) entry which is preliminary data.</text>
</comment>
<name>A0ABD6EEL7_9BILA</name>
<dbReference type="EMBL" id="JBGFUD010000834">
    <property type="protein sequence ID" value="MFH4975313.1"/>
    <property type="molecule type" value="Genomic_DNA"/>
</dbReference>
<dbReference type="Pfam" id="PF00106">
    <property type="entry name" value="adh_short"/>
    <property type="match status" value="2"/>
</dbReference>
<dbReference type="PRINTS" id="PR00080">
    <property type="entry name" value="SDRFAMILY"/>
</dbReference>
<proteinExistence type="inferred from homology"/>
<dbReference type="InterPro" id="IPR045313">
    <property type="entry name" value="CBR1-like"/>
</dbReference>
<comment type="similarity">
    <text evidence="1 5">Belongs to the short-chain dehydrogenases/reductases (SDR) family.</text>
</comment>
<dbReference type="SUPFAM" id="SSF51735">
    <property type="entry name" value="NAD(P)-binding Rossmann-fold domains"/>
    <property type="match status" value="1"/>
</dbReference>
<dbReference type="Gene3D" id="3.40.50.720">
    <property type="entry name" value="NAD(P)-binding Rossmann-like Domain"/>
    <property type="match status" value="1"/>
</dbReference>
<protein>
    <recommendedName>
        <fullName evidence="4">carbonyl reductase (NADPH)</fullName>
        <ecNumber evidence="4">1.1.1.184</ecNumber>
    </recommendedName>
</protein>
<evidence type="ECO:0000256" key="4">
    <source>
        <dbReference type="ARBA" id="ARBA00026118"/>
    </source>
</evidence>